<name>A0A2M9CPC1_9CELL</name>
<reference evidence="3 4" key="1">
    <citation type="submission" date="2017-11" db="EMBL/GenBank/DDBJ databases">
        <title>Genomic Encyclopedia of Archaeal and Bacterial Type Strains, Phase II (KMG-II): From Individual Species to Whole Genera.</title>
        <authorList>
            <person name="Goeker M."/>
        </authorList>
    </citation>
    <scope>NUCLEOTIDE SEQUENCE [LARGE SCALE GENOMIC DNA]</scope>
    <source>
        <strain evidence="3 4">DSM 25478</strain>
    </source>
</reference>
<dbReference type="Proteomes" id="UP000231693">
    <property type="component" value="Unassembled WGS sequence"/>
</dbReference>
<feature type="compositionally biased region" description="Low complexity" evidence="1">
    <location>
        <begin position="9"/>
        <end position="30"/>
    </location>
</feature>
<comment type="caution">
    <text evidence="3">The sequence shown here is derived from an EMBL/GenBank/DDBJ whole genome shotgun (WGS) entry which is preliminary data.</text>
</comment>
<evidence type="ECO:0000256" key="2">
    <source>
        <dbReference type="SAM" id="Phobius"/>
    </source>
</evidence>
<keyword evidence="2" id="KW-1133">Transmembrane helix</keyword>
<gene>
    <name evidence="3" type="ORF">CLV28_1229</name>
</gene>
<keyword evidence="4" id="KW-1185">Reference proteome</keyword>
<evidence type="ECO:0000313" key="3">
    <source>
        <dbReference type="EMBL" id="PJJ73751.1"/>
    </source>
</evidence>
<keyword evidence="2" id="KW-0472">Membrane</keyword>
<evidence type="ECO:0000313" key="4">
    <source>
        <dbReference type="Proteomes" id="UP000231693"/>
    </source>
</evidence>
<organism evidence="3 4">
    <name type="scientific">Sediminihabitans luteus</name>
    <dbReference type="NCBI Taxonomy" id="1138585"/>
    <lineage>
        <taxon>Bacteria</taxon>
        <taxon>Bacillati</taxon>
        <taxon>Actinomycetota</taxon>
        <taxon>Actinomycetes</taxon>
        <taxon>Micrococcales</taxon>
        <taxon>Cellulomonadaceae</taxon>
        <taxon>Sediminihabitans</taxon>
    </lineage>
</organism>
<dbReference type="RefSeq" id="WP_203968309.1">
    <property type="nucleotide sequence ID" value="NZ_BOOX01000019.1"/>
</dbReference>
<dbReference type="EMBL" id="PGFE01000002">
    <property type="protein sequence ID" value="PJJ73751.1"/>
    <property type="molecule type" value="Genomic_DNA"/>
</dbReference>
<feature type="transmembrane region" description="Helical" evidence="2">
    <location>
        <begin position="115"/>
        <end position="132"/>
    </location>
</feature>
<feature type="region of interest" description="Disordered" evidence="1">
    <location>
        <begin position="1"/>
        <end position="43"/>
    </location>
</feature>
<protein>
    <submittedName>
        <fullName evidence="3">Thiosulfate dehydrogenase [quinone] large subunit</fullName>
    </submittedName>
</protein>
<dbReference type="AlphaFoldDB" id="A0A2M9CPC1"/>
<feature type="transmembrane region" description="Helical" evidence="2">
    <location>
        <begin position="51"/>
        <end position="67"/>
    </location>
</feature>
<keyword evidence="2" id="KW-0812">Transmembrane</keyword>
<accession>A0A2M9CPC1</accession>
<evidence type="ECO:0000256" key="1">
    <source>
        <dbReference type="SAM" id="MobiDB-lite"/>
    </source>
</evidence>
<sequence>MSDETLTGRQTPAPATDRPAPATATAPQDDPTGRTVHAAEPGTTALPPRSVALLRIALAVVFLWPVADKTFGLGYATPSERAWVAGAPPTQGYLANVSGPAADVFASMAGPVTDWAFMLGMLATGLALLLGIGLRVAACSGVALMALLWVTAWPVAPGSHNPIVDEHVLVAIAVVAMAATRAGDRWGLGRAWAGSGIPGARGWMR</sequence>
<proteinExistence type="predicted"/>